<feature type="signal peptide" evidence="1">
    <location>
        <begin position="1"/>
        <end position="24"/>
    </location>
</feature>
<accession>A0A9D9IYU6</accession>
<dbReference type="InterPro" id="IPR046070">
    <property type="entry name" value="DUF6029"/>
</dbReference>
<reference evidence="2" key="1">
    <citation type="submission" date="2020-10" db="EMBL/GenBank/DDBJ databases">
        <authorList>
            <person name="Gilroy R."/>
        </authorList>
    </citation>
    <scope>NUCLEOTIDE SEQUENCE</scope>
    <source>
        <strain evidence="2">B3-1481</strain>
    </source>
</reference>
<name>A0A9D9IYU6_9BACT</name>
<feature type="chain" id="PRO_5039483626" evidence="1">
    <location>
        <begin position="25"/>
        <end position="528"/>
    </location>
</feature>
<sequence>MKRLSILATLGLAVLVLPSPAARADSDDKGSLSASFETNTTYYFNDEGTGATAPDGRFGSNNYLKLDYAKGGFTAGVQLEGYLPAVSGYFSGTLAAGNFLSYDIYAGFAANGWDIRVGSLYEQFGSGLLFRTYEDRELGINNALQGVRVAYTFSDYLSVRGLYGRVRNVREYSDAMVSGADLSFSLSRLLDMEKFDIVLEGSVIDKYEAQPSNADASWSSHSPGYSGRLLLGYEGFQLKGEYMDRRSDPAFYNSLNNGRSKAIQVDLSYTGNGFGGLVTFRKLDNPFFQGIRSESGMYTYINYVPALTQQHTYMLATLNPYSAQSDEIGGQADLYYNFRRGTTLGGKKGMKIHANFSNYFNSGYEADNLIDKLLFRDLTIDIERWFGSDFKLILLYSWQTYNELTQMNGTDILTSHALVADMTYKINRKNSVRLELQHLFGSPGDHGNWAAALLEYNFAPRWSFAVQDMWNYGDTGLHYPSGSISYSYGKVRCAINAGRFKEGYLCSGGVCRMTPAYTGINLSLIATL</sequence>
<proteinExistence type="predicted"/>
<dbReference type="EMBL" id="JADILW010000042">
    <property type="protein sequence ID" value="MBO8480013.1"/>
    <property type="molecule type" value="Genomic_DNA"/>
</dbReference>
<evidence type="ECO:0000313" key="3">
    <source>
        <dbReference type="Proteomes" id="UP000823769"/>
    </source>
</evidence>
<comment type="caution">
    <text evidence="2">The sequence shown here is derived from an EMBL/GenBank/DDBJ whole genome shotgun (WGS) entry which is preliminary data.</text>
</comment>
<protein>
    <submittedName>
        <fullName evidence="2">Uncharacterized protein</fullName>
    </submittedName>
</protein>
<organism evidence="2 3">
    <name type="scientific">Candidatus Cryptobacteroides avistercoris</name>
    <dbReference type="NCBI Taxonomy" id="2840758"/>
    <lineage>
        <taxon>Bacteria</taxon>
        <taxon>Pseudomonadati</taxon>
        <taxon>Bacteroidota</taxon>
        <taxon>Bacteroidia</taxon>
        <taxon>Bacteroidales</taxon>
        <taxon>Candidatus Cryptobacteroides</taxon>
    </lineage>
</organism>
<evidence type="ECO:0000313" key="2">
    <source>
        <dbReference type="EMBL" id="MBO8480013.1"/>
    </source>
</evidence>
<evidence type="ECO:0000256" key="1">
    <source>
        <dbReference type="SAM" id="SignalP"/>
    </source>
</evidence>
<gene>
    <name evidence="2" type="ORF">IAB76_02740</name>
</gene>
<dbReference type="AlphaFoldDB" id="A0A9D9IYU6"/>
<dbReference type="Proteomes" id="UP000823769">
    <property type="component" value="Unassembled WGS sequence"/>
</dbReference>
<dbReference type="Pfam" id="PF19494">
    <property type="entry name" value="DUF6029"/>
    <property type="match status" value="1"/>
</dbReference>
<reference evidence="2" key="2">
    <citation type="journal article" date="2021" name="PeerJ">
        <title>Extensive microbial diversity within the chicken gut microbiome revealed by metagenomics and culture.</title>
        <authorList>
            <person name="Gilroy R."/>
            <person name="Ravi A."/>
            <person name="Getino M."/>
            <person name="Pursley I."/>
            <person name="Horton D.L."/>
            <person name="Alikhan N.F."/>
            <person name="Baker D."/>
            <person name="Gharbi K."/>
            <person name="Hall N."/>
            <person name="Watson M."/>
            <person name="Adriaenssens E.M."/>
            <person name="Foster-Nyarko E."/>
            <person name="Jarju S."/>
            <person name="Secka A."/>
            <person name="Antonio M."/>
            <person name="Oren A."/>
            <person name="Chaudhuri R.R."/>
            <person name="La Ragione R."/>
            <person name="Hildebrand F."/>
            <person name="Pallen M.J."/>
        </authorList>
    </citation>
    <scope>NUCLEOTIDE SEQUENCE</scope>
    <source>
        <strain evidence="2">B3-1481</strain>
    </source>
</reference>
<keyword evidence="1" id="KW-0732">Signal</keyword>